<keyword evidence="1" id="KW-0472">Membrane</keyword>
<evidence type="ECO:0000256" key="1">
    <source>
        <dbReference type="SAM" id="Phobius"/>
    </source>
</evidence>
<name>A0A0R2DQP7_9LACO</name>
<keyword evidence="4" id="KW-1185">Reference proteome</keyword>
<keyword evidence="1" id="KW-1133">Transmembrane helix</keyword>
<dbReference type="STRING" id="1423803.FD13_GL002013"/>
<sequence length="242" mass="26506">MNFNFIHSHPEGDLTMKKIIIAVLIVLVAIAFIGGGLTAWASGTHRRLNLNHFTATPLTTQTQILSQSPKQIRFDLRTAVIKIEPGRTNQLKLTNAGQNQYQVNQTGTSWSLTEKQANRHQLEIGQSPTITLTLADPQAIQQLTINQLNGTLNLNDLTTNNLAIHHHNGTTFAQNLTLTGAGEVTKDNGRTTIQHLTSNGLTVTIRTGQFKLNGQKTGRHYQQSGYQPLRITSGSGQVSVSQ</sequence>
<dbReference type="PATRIC" id="fig|1423803.3.peg.2072"/>
<evidence type="ECO:0000313" key="4">
    <source>
        <dbReference type="Proteomes" id="UP000051589"/>
    </source>
</evidence>
<accession>A0A0R2DQP7</accession>
<dbReference type="AlphaFoldDB" id="A0A0R2DQP7"/>
<reference evidence="3 4" key="1">
    <citation type="journal article" date="2015" name="Genome Announc.">
        <title>Expanding the biotechnology potential of lactobacilli through comparative genomics of 213 strains and associated genera.</title>
        <authorList>
            <person name="Sun Z."/>
            <person name="Harris H.M."/>
            <person name="McCann A."/>
            <person name="Guo C."/>
            <person name="Argimon S."/>
            <person name="Zhang W."/>
            <person name="Yang X."/>
            <person name="Jeffery I.B."/>
            <person name="Cooney J.C."/>
            <person name="Kagawa T.F."/>
            <person name="Liu W."/>
            <person name="Song Y."/>
            <person name="Salvetti E."/>
            <person name="Wrobel A."/>
            <person name="Rasinkangas P."/>
            <person name="Parkhill J."/>
            <person name="Rea M.C."/>
            <person name="O'Sullivan O."/>
            <person name="Ritari J."/>
            <person name="Douillard F.P."/>
            <person name="Paul Ross R."/>
            <person name="Yang R."/>
            <person name="Briner A.E."/>
            <person name="Felis G.E."/>
            <person name="de Vos W.M."/>
            <person name="Barrangou R."/>
            <person name="Klaenhammer T.R."/>
            <person name="Caufield P.W."/>
            <person name="Cui Y."/>
            <person name="Zhang H."/>
            <person name="O'Toole P.W."/>
        </authorList>
    </citation>
    <scope>NUCLEOTIDE SEQUENCE [LARGE SCALE GENOMIC DNA]</scope>
    <source>
        <strain evidence="3 4">DSM 21775</strain>
    </source>
</reference>
<proteinExistence type="predicted"/>
<evidence type="ECO:0000259" key="2">
    <source>
        <dbReference type="Pfam" id="PF13349"/>
    </source>
</evidence>
<protein>
    <recommendedName>
        <fullName evidence="2">DUF4097 domain-containing protein</fullName>
    </recommendedName>
</protein>
<dbReference type="InterPro" id="IPR025164">
    <property type="entry name" value="Toastrack_DUF4097"/>
</dbReference>
<feature type="transmembrane region" description="Helical" evidence="1">
    <location>
        <begin position="20"/>
        <end position="41"/>
    </location>
</feature>
<dbReference type="Proteomes" id="UP000051589">
    <property type="component" value="Unassembled WGS sequence"/>
</dbReference>
<organism evidence="3 4">
    <name type="scientific">Levilactobacillus senmaizukei DSM 21775 = NBRC 103853</name>
    <dbReference type="NCBI Taxonomy" id="1423803"/>
    <lineage>
        <taxon>Bacteria</taxon>
        <taxon>Bacillati</taxon>
        <taxon>Bacillota</taxon>
        <taxon>Bacilli</taxon>
        <taxon>Lactobacillales</taxon>
        <taxon>Lactobacillaceae</taxon>
        <taxon>Levilactobacillus</taxon>
    </lineage>
</organism>
<keyword evidence="1" id="KW-0812">Transmembrane</keyword>
<gene>
    <name evidence="3" type="ORF">FD13_GL002013</name>
</gene>
<feature type="domain" description="DUF4097" evidence="2">
    <location>
        <begin position="71"/>
        <end position="241"/>
    </location>
</feature>
<dbReference type="Pfam" id="PF13349">
    <property type="entry name" value="DUF4097"/>
    <property type="match status" value="1"/>
</dbReference>
<comment type="caution">
    <text evidence="3">The sequence shown here is derived from an EMBL/GenBank/DDBJ whole genome shotgun (WGS) entry which is preliminary data.</text>
</comment>
<dbReference type="OrthoDB" id="2289350at2"/>
<dbReference type="EMBL" id="AYZH01000008">
    <property type="protein sequence ID" value="KRN02333.1"/>
    <property type="molecule type" value="Genomic_DNA"/>
</dbReference>
<evidence type="ECO:0000313" key="3">
    <source>
        <dbReference type="EMBL" id="KRN02333.1"/>
    </source>
</evidence>